<dbReference type="Gene3D" id="3.40.1360.10">
    <property type="match status" value="1"/>
</dbReference>
<dbReference type="EMBL" id="CBLX010000006">
    <property type="protein sequence ID" value="CDG38963.1"/>
    <property type="molecule type" value="Genomic_DNA"/>
</dbReference>
<dbReference type="InterPro" id="IPR034154">
    <property type="entry name" value="TOPRIM_DnaG/twinkle"/>
</dbReference>
<evidence type="ECO:0000313" key="2">
    <source>
        <dbReference type="EMBL" id="CDG38963.1"/>
    </source>
</evidence>
<sequence length="325" mass="35777">MAFFELSEADRAAITSGVSCALLLERYGYALDKKDSTRKCLKYRRGKGETVIVNHHGHGWWDTGGTLGKGDVFSLMRVFNPGLPFHEVCKELGQLVGVEPASIPWIRAQKASTDARPPSERWAKAKTLRKGTKAWQYLAQTRGLPEWLLRKASANGSIRDGFHAAWFSYCDGQGAVTGVELRGPDTRIQLSNSVKTLFRFQTRPGTPVRRLVVAEAPIDALSFAAMDAECGSDTLYVATGGAMGPETIAALEAEMEAIVPDQQSYLIVATDKDTAGDRYARMLFELAFENCVRYVRALPEGEATDFNQVLQERFAASNESRMVVA</sequence>
<dbReference type="CDD" id="cd01029">
    <property type="entry name" value="TOPRIM_primases"/>
    <property type="match status" value="1"/>
</dbReference>
<name>A0A060QE36_9PROT</name>
<comment type="caution">
    <text evidence="2">The sequence shown here is derived from an EMBL/GenBank/DDBJ whole genome shotgun (WGS) entry which is preliminary data.</text>
</comment>
<feature type="domain" description="DUF3991" evidence="1">
    <location>
        <begin position="136"/>
        <end position="202"/>
    </location>
</feature>
<dbReference type="Proteomes" id="UP000027583">
    <property type="component" value="Unassembled WGS sequence"/>
</dbReference>
<protein>
    <recommendedName>
        <fullName evidence="1">DUF3991 domain-containing protein</fullName>
    </recommendedName>
</protein>
<reference evidence="2 3" key="1">
    <citation type="journal article" date="2014" name="Genome Biol. Evol.">
        <title>Acetic acid bacteria genomes reveal functional traits for adaptation to life in insect guts.</title>
        <authorList>
            <person name="Chouaia B."/>
            <person name="Gaiarsa S."/>
            <person name="Crotti E."/>
            <person name="Comandatore F."/>
            <person name="Degli Esposti M."/>
            <person name="Ricci I."/>
            <person name="Alma A."/>
            <person name="Favia G."/>
            <person name="Bandi C."/>
            <person name="Daffonchio D."/>
        </authorList>
    </citation>
    <scope>NUCLEOTIDE SEQUENCE [LARGE SCALE GENOMIC DNA]</scope>
    <source>
        <strain evidence="2 3">SF2.1</strain>
    </source>
</reference>
<dbReference type="Pfam" id="PF13155">
    <property type="entry name" value="Toprim_2"/>
    <property type="match status" value="1"/>
</dbReference>
<dbReference type="RefSeq" id="WP_081866736.1">
    <property type="nucleotide sequence ID" value="NZ_CBLX010000006.1"/>
</dbReference>
<gene>
    <name evidence="2" type="ORF">ASAP_0918</name>
</gene>
<dbReference type="SUPFAM" id="SSF56731">
    <property type="entry name" value="DNA primase core"/>
    <property type="match status" value="1"/>
</dbReference>
<accession>A0A060QE36</accession>
<dbReference type="InterPro" id="IPR025054">
    <property type="entry name" value="DUF3991"/>
</dbReference>
<evidence type="ECO:0000259" key="1">
    <source>
        <dbReference type="Pfam" id="PF13154"/>
    </source>
</evidence>
<organism evidence="2 3">
    <name type="scientific">Asaia bogorensis</name>
    <dbReference type="NCBI Taxonomy" id="91915"/>
    <lineage>
        <taxon>Bacteria</taxon>
        <taxon>Pseudomonadati</taxon>
        <taxon>Pseudomonadota</taxon>
        <taxon>Alphaproteobacteria</taxon>
        <taxon>Acetobacterales</taxon>
        <taxon>Acetobacteraceae</taxon>
        <taxon>Asaia</taxon>
    </lineage>
</organism>
<reference evidence="2 3" key="2">
    <citation type="journal article" date="2014" name="PLoS ONE">
        <title>Evolution of mitochondria reconstructed from the energy metabolism of living bacteria.</title>
        <authorList>
            <person name="Degli Esposti M."/>
            <person name="Chouaia B."/>
            <person name="Comandatore F."/>
            <person name="Crotti E."/>
            <person name="Sassera D."/>
            <person name="Lievens P.M."/>
            <person name="Daffonchio D."/>
            <person name="Bandi C."/>
        </authorList>
    </citation>
    <scope>NUCLEOTIDE SEQUENCE [LARGE SCALE GENOMIC DNA]</scope>
    <source>
        <strain evidence="2 3">SF2.1</strain>
    </source>
</reference>
<proteinExistence type="predicted"/>
<dbReference type="AlphaFoldDB" id="A0A060QE36"/>
<evidence type="ECO:0000313" key="3">
    <source>
        <dbReference type="Proteomes" id="UP000027583"/>
    </source>
</evidence>
<dbReference type="eggNOG" id="COG4643">
    <property type="taxonomic scope" value="Bacteria"/>
</dbReference>
<dbReference type="Pfam" id="PF13154">
    <property type="entry name" value="DUF3991"/>
    <property type="match status" value="1"/>
</dbReference>